<name>A0A1H8VVH0_9EURY</name>
<dbReference type="InterPro" id="IPR005149">
    <property type="entry name" value="Tscrpt_reg_PadR_N"/>
</dbReference>
<accession>A0A1H8VVH0</accession>
<evidence type="ECO:0000313" key="3">
    <source>
        <dbReference type="Proteomes" id="UP000199126"/>
    </source>
</evidence>
<dbReference type="Proteomes" id="UP000199126">
    <property type="component" value="Unassembled WGS sequence"/>
</dbReference>
<protein>
    <submittedName>
        <fullName evidence="2">Transcriptional regulator PadR-like family protein</fullName>
    </submittedName>
</protein>
<evidence type="ECO:0000313" key="2">
    <source>
        <dbReference type="EMBL" id="SEP19391.1"/>
    </source>
</evidence>
<evidence type="ECO:0000259" key="1">
    <source>
        <dbReference type="Pfam" id="PF03551"/>
    </source>
</evidence>
<proteinExistence type="predicted"/>
<reference evidence="3" key="1">
    <citation type="submission" date="2016-10" db="EMBL/GenBank/DDBJ databases">
        <authorList>
            <person name="Varghese N."/>
            <person name="Submissions S."/>
        </authorList>
    </citation>
    <scope>NUCLEOTIDE SEQUENCE [LARGE SCALE GENOMIC DNA]</scope>
    <source>
        <strain evidence="3">CGMCC 1.10121</strain>
    </source>
</reference>
<dbReference type="OrthoDB" id="285635at2157"/>
<feature type="domain" description="Transcription regulator PadR N-terminal" evidence="1">
    <location>
        <begin position="26"/>
        <end position="82"/>
    </location>
</feature>
<gene>
    <name evidence="2" type="ORF">SAMN04487948_12014</name>
</gene>
<dbReference type="InterPro" id="IPR036390">
    <property type="entry name" value="WH_DNA-bd_sf"/>
</dbReference>
<dbReference type="Gene3D" id="1.10.10.10">
    <property type="entry name" value="Winged helix-like DNA-binding domain superfamily/Winged helix DNA-binding domain"/>
    <property type="match status" value="1"/>
</dbReference>
<organism evidence="2 3">
    <name type="scientific">Halogranum amylolyticum</name>
    <dbReference type="NCBI Taxonomy" id="660520"/>
    <lineage>
        <taxon>Archaea</taxon>
        <taxon>Methanobacteriati</taxon>
        <taxon>Methanobacteriota</taxon>
        <taxon>Stenosarchaea group</taxon>
        <taxon>Halobacteria</taxon>
        <taxon>Halobacteriales</taxon>
        <taxon>Haloferacaceae</taxon>
    </lineage>
</organism>
<sequence length="90" mass="9963">MRDQAQWMNKASIPVLELLNEAGIAIPGQTIALNLDRMLSHAPSRATVYRTLDPLEAHGLIEHVTGDTKHYIITEKGEQFLAGDLRASEL</sequence>
<dbReference type="SUPFAM" id="SSF46785">
    <property type="entry name" value="Winged helix' DNA-binding domain"/>
    <property type="match status" value="1"/>
</dbReference>
<dbReference type="EMBL" id="FODV01000020">
    <property type="protein sequence ID" value="SEP19391.1"/>
    <property type="molecule type" value="Genomic_DNA"/>
</dbReference>
<dbReference type="AlphaFoldDB" id="A0A1H8VVH0"/>
<dbReference type="InterPro" id="IPR036388">
    <property type="entry name" value="WH-like_DNA-bd_sf"/>
</dbReference>
<dbReference type="Pfam" id="PF03551">
    <property type="entry name" value="PadR"/>
    <property type="match status" value="1"/>
</dbReference>
<keyword evidence="3" id="KW-1185">Reference proteome</keyword>